<evidence type="ECO:0000313" key="3">
    <source>
        <dbReference type="Proteomes" id="UP000794436"/>
    </source>
</evidence>
<keyword evidence="1" id="KW-0175">Coiled coil</keyword>
<sequence>MVDASPHAKLALYQTLGSKKRQPDRQTQELRSLRKEAEELETRLCRLHASDKRRLSRECNELVSPVNQLLVSMWQKVAERQREDRERVEEENAQLRKMVEVQNRAISRFEQLIEKQRHCEDLVVPFRFQVNPNEHHKTRNEPISLDLSVIHKELVPALVTMGAEVNFLMANPRFRLNSPFRDIYVISDREAQQSGIEQVETMIYPYDFRSTAEVIWSEFKETTVPCDQEADEMSSRDSVDLMVRKMGCHAEVGQKESASLGNIAVRRFVEHQRVVIVWQVLAKVDVRSRVQRHGDGFRTRHRGWSVIEPHQLPGQNSFDSAMGSRMRSYELTNIEIPEDSDEERVMELVTTFVLESIRLKKDERQEDLENRLLERHSTFQRHG</sequence>
<organism evidence="2 3">
    <name type="scientific">Pythium oligandrum</name>
    <name type="common">Mycoparasitic fungus</name>
    <dbReference type="NCBI Taxonomy" id="41045"/>
    <lineage>
        <taxon>Eukaryota</taxon>
        <taxon>Sar</taxon>
        <taxon>Stramenopiles</taxon>
        <taxon>Oomycota</taxon>
        <taxon>Peronosporomycetes</taxon>
        <taxon>Pythiales</taxon>
        <taxon>Pythiaceae</taxon>
        <taxon>Pythium</taxon>
    </lineage>
</organism>
<evidence type="ECO:0000313" key="2">
    <source>
        <dbReference type="EMBL" id="TMW59788.1"/>
    </source>
</evidence>
<dbReference type="AlphaFoldDB" id="A0A8K1FII5"/>
<protein>
    <submittedName>
        <fullName evidence="2">Uncharacterized protein</fullName>
    </submittedName>
</protein>
<feature type="coiled-coil region" evidence="1">
    <location>
        <begin position="71"/>
        <end position="105"/>
    </location>
</feature>
<dbReference type="EMBL" id="SPLM01000109">
    <property type="protein sequence ID" value="TMW59788.1"/>
    <property type="molecule type" value="Genomic_DNA"/>
</dbReference>
<dbReference type="Proteomes" id="UP000794436">
    <property type="component" value="Unassembled WGS sequence"/>
</dbReference>
<name>A0A8K1FII5_PYTOL</name>
<reference evidence="2" key="1">
    <citation type="submission" date="2019-03" db="EMBL/GenBank/DDBJ databases">
        <title>Long read genome sequence of the mycoparasitic Pythium oligandrum ATCC 38472 isolated from sugarbeet rhizosphere.</title>
        <authorList>
            <person name="Gaulin E."/>
        </authorList>
    </citation>
    <scope>NUCLEOTIDE SEQUENCE</scope>
    <source>
        <strain evidence="2">ATCC 38472_TT</strain>
    </source>
</reference>
<comment type="caution">
    <text evidence="2">The sequence shown here is derived from an EMBL/GenBank/DDBJ whole genome shotgun (WGS) entry which is preliminary data.</text>
</comment>
<gene>
    <name evidence="2" type="ORF">Poli38472_004857</name>
</gene>
<evidence type="ECO:0000256" key="1">
    <source>
        <dbReference type="SAM" id="Coils"/>
    </source>
</evidence>
<proteinExistence type="predicted"/>
<dbReference type="OrthoDB" id="69983at2759"/>
<keyword evidence="3" id="KW-1185">Reference proteome</keyword>
<accession>A0A8K1FII5</accession>